<dbReference type="OrthoDB" id="7365827at2"/>
<evidence type="ECO:0000313" key="1">
    <source>
        <dbReference type="EMBL" id="KDA54115.1"/>
    </source>
</evidence>
<dbReference type="EMBL" id="JMFG01000011">
    <property type="protein sequence ID" value="KDA54115.1"/>
    <property type="molecule type" value="Genomic_DNA"/>
</dbReference>
<keyword evidence="2" id="KW-1185">Reference proteome</keyword>
<dbReference type="PANTHER" id="PTHR43861:SF1">
    <property type="entry name" value="TRANS-ACONITATE 2-METHYLTRANSFERASE"/>
    <property type="match status" value="1"/>
</dbReference>
<evidence type="ECO:0008006" key="3">
    <source>
        <dbReference type="Google" id="ProtNLM"/>
    </source>
</evidence>
<protein>
    <recommendedName>
        <fullName evidence="3">Class I SAM-dependent methyltransferase</fullName>
    </recommendedName>
</protein>
<sequence>MPADDPVELHNALQREYFGRRIKKTMLPQKTPYVCHHVEVLMACLNLDSGARLLEVGAGLGRHAFILAEMGFQVEGLELSPFLVAKFQELAGPQPPFPMHCGDIHSFPPELRGRFDAVVGFFVLHHLADLPRAFASMKLLLKPGGKIGFVEPNPLNPLYYLQIFLTPGMSWKAERGILHMHAPRLQGLLQAAGFAGVGVKRFGFFPPLLANRRWLIPVERALERRKLLQPVLPFQAFWGTQC</sequence>
<dbReference type="PANTHER" id="PTHR43861">
    <property type="entry name" value="TRANS-ACONITATE 2-METHYLTRANSFERASE-RELATED"/>
    <property type="match status" value="1"/>
</dbReference>
<dbReference type="Pfam" id="PF13489">
    <property type="entry name" value="Methyltransf_23"/>
    <property type="match status" value="1"/>
</dbReference>
<dbReference type="Gene3D" id="3.40.50.150">
    <property type="entry name" value="Vaccinia Virus protein VP39"/>
    <property type="match status" value="1"/>
</dbReference>
<proteinExistence type="predicted"/>
<reference evidence="1 2" key="1">
    <citation type="submission" date="2014-04" db="EMBL/GenBank/DDBJ databases">
        <title>The Genome Sequence of Thermoanaerobaculum aquaticum MP-01, The First Cultivated Group 23 Acidobacterium.</title>
        <authorList>
            <person name="Stamps B.W."/>
            <person name="Losey N.A."/>
            <person name="Lawson P.A."/>
            <person name="Stevenson B.S."/>
        </authorList>
    </citation>
    <scope>NUCLEOTIDE SEQUENCE [LARGE SCALE GENOMIC DNA]</scope>
    <source>
        <strain evidence="1 2">MP-01</strain>
    </source>
</reference>
<dbReference type="STRING" id="1312852.EG19_00690"/>
<evidence type="ECO:0000313" key="2">
    <source>
        <dbReference type="Proteomes" id="UP000027284"/>
    </source>
</evidence>
<dbReference type="RefSeq" id="WP_038048143.1">
    <property type="nucleotide sequence ID" value="NZ_JMFG01000011.1"/>
</dbReference>
<dbReference type="SUPFAM" id="SSF53335">
    <property type="entry name" value="S-adenosyl-L-methionine-dependent methyltransferases"/>
    <property type="match status" value="1"/>
</dbReference>
<comment type="caution">
    <text evidence="1">The sequence shown here is derived from an EMBL/GenBank/DDBJ whole genome shotgun (WGS) entry which is preliminary data.</text>
</comment>
<dbReference type="InterPro" id="IPR029063">
    <property type="entry name" value="SAM-dependent_MTases_sf"/>
</dbReference>
<organism evidence="1 2">
    <name type="scientific">Thermoanaerobaculum aquaticum</name>
    <dbReference type="NCBI Taxonomy" id="1312852"/>
    <lineage>
        <taxon>Bacteria</taxon>
        <taxon>Pseudomonadati</taxon>
        <taxon>Acidobacteriota</taxon>
        <taxon>Thermoanaerobaculia</taxon>
        <taxon>Thermoanaerobaculales</taxon>
        <taxon>Thermoanaerobaculaceae</taxon>
        <taxon>Thermoanaerobaculum</taxon>
    </lineage>
</organism>
<accession>A0A062Y016</accession>
<dbReference type="Proteomes" id="UP000027284">
    <property type="component" value="Unassembled WGS sequence"/>
</dbReference>
<dbReference type="CDD" id="cd02440">
    <property type="entry name" value="AdoMet_MTases"/>
    <property type="match status" value="1"/>
</dbReference>
<name>A0A062Y016_9BACT</name>
<dbReference type="AlphaFoldDB" id="A0A062Y016"/>
<gene>
    <name evidence="1" type="ORF">EG19_00690</name>
</gene>